<accession>A0A6P4ZLA1</accession>
<organism evidence="5 6">
    <name type="scientific">Branchiostoma belcheri</name>
    <name type="common">Amphioxus</name>
    <dbReference type="NCBI Taxonomy" id="7741"/>
    <lineage>
        <taxon>Eukaryota</taxon>
        <taxon>Metazoa</taxon>
        <taxon>Chordata</taxon>
        <taxon>Cephalochordata</taxon>
        <taxon>Leptocardii</taxon>
        <taxon>Amphioxiformes</taxon>
        <taxon>Branchiostomatidae</taxon>
        <taxon>Branchiostoma</taxon>
    </lineage>
</organism>
<dbReference type="SMART" id="SM00054">
    <property type="entry name" value="EFh"/>
    <property type="match status" value="2"/>
</dbReference>
<feature type="domain" description="EF-hand" evidence="4">
    <location>
        <begin position="66"/>
        <end position="101"/>
    </location>
</feature>
<dbReference type="GO" id="GO:0005509">
    <property type="term" value="F:calcium ion binding"/>
    <property type="evidence" value="ECO:0007669"/>
    <property type="project" value="InterPro"/>
</dbReference>
<keyword evidence="3" id="KW-0106">Calcium</keyword>
<dbReference type="Gene3D" id="1.10.238.10">
    <property type="entry name" value="EF-hand"/>
    <property type="match status" value="1"/>
</dbReference>
<dbReference type="InterPro" id="IPR002048">
    <property type="entry name" value="EF_hand_dom"/>
</dbReference>
<name>A0A6P4ZLA1_BRABE</name>
<keyword evidence="5" id="KW-1185">Reference proteome</keyword>
<dbReference type="SUPFAM" id="SSF47473">
    <property type="entry name" value="EF-hand"/>
    <property type="match status" value="1"/>
</dbReference>
<evidence type="ECO:0000259" key="4">
    <source>
        <dbReference type="PROSITE" id="PS50222"/>
    </source>
</evidence>
<dbReference type="Proteomes" id="UP000515135">
    <property type="component" value="Unplaced"/>
</dbReference>
<dbReference type="InterPro" id="IPR028846">
    <property type="entry name" value="Recoverin"/>
</dbReference>
<dbReference type="PRINTS" id="PR00450">
    <property type="entry name" value="RECOVERIN"/>
</dbReference>
<keyword evidence="2" id="KW-0677">Repeat</keyword>
<evidence type="ECO:0000256" key="3">
    <source>
        <dbReference type="ARBA" id="ARBA00022837"/>
    </source>
</evidence>
<dbReference type="OrthoDB" id="191686at2759"/>
<keyword evidence="1" id="KW-0479">Metal-binding</keyword>
<feature type="domain" description="EF-hand" evidence="4">
    <location>
        <begin position="102"/>
        <end position="137"/>
    </location>
</feature>
<evidence type="ECO:0000256" key="2">
    <source>
        <dbReference type="ARBA" id="ARBA00022737"/>
    </source>
</evidence>
<protein>
    <submittedName>
        <fullName evidence="6">EF-hand calcium-binding domain-containing protein 1-like</fullName>
    </submittedName>
</protein>
<dbReference type="AlphaFoldDB" id="A0A6P4ZLA1"/>
<dbReference type="RefSeq" id="XP_019630391.1">
    <property type="nucleotide sequence ID" value="XM_019774832.1"/>
</dbReference>
<dbReference type="GeneID" id="109474525"/>
<evidence type="ECO:0000256" key="1">
    <source>
        <dbReference type="ARBA" id="ARBA00022723"/>
    </source>
</evidence>
<dbReference type="InterPro" id="IPR011992">
    <property type="entry name" value="EF-hand-dom_pair"/>
</dbReference>
<sequence length="211" mass="24550">MAHIVAKKALAKLAETCYRQTHFTKQEVEGLLHVFRDLQTSKKGKDEMKMDRATFREVLHYTFAMTDDILMDRVFRAFDQDNDSYVSAQEWVQGLSVFLRGTMEEKMKYCFEVYDLNSDGYISREEMFSMLKNTLAKQPTEEDPDEGIKDLVEITLKKMDHDHDSRLSYSDYKTSVETEPLLLEVFGPCLPAAKQVHAFTATFSDTCTEWY</sequence>
<dbReference type="PANTHER" id="PTHR23055">
    <property type="entry name" value="CALCIUM BINDING PROTEINS"/>
    <property type="match status" value="1"/>
</dbReference>
<dbReference type="InterPro" id="IPR018247">
    <property type="entry name" value="EF_Hand_1_Ca_BS"/>
</dbReference>
<evidence type="ECO:0000313" key="5">
    <source>
        <dbReference type="Proteomes" id="UP000515135"/>
    </source>
</evidence>
<dbReference type="KEGG" id="bbel:109474525"/>
<dbReference type="CDD" id="cd00051">
    <property type="entry name" value="EFh"/>
    <property type="match status" value="1"/>
</dbReference>
<evidence type="ECO:0000313" key="6">
    <source>
        <dbReference type="RefSeq" id="XP_019630391.1"/>
    </source>
</evidence>
<gene>
    <name evidence="6" type="primary">LOC109474525</name>
</gene>
<dbReference type="PANTHER" id="PTHR23055:SF60">
    <property type="entry name" value="CALAXIN"/>
    <property type="match status" value="1"/>
</dbReference>
<dbReference type="PROSITE" id="PS00018">
    <property type="entry name" value="EF_HAND_1"/>
    <property type="match status" value="1"/>
</dbReference>
<dbReference type="Pfam" id="PF13499">
    <property type="entry name" value="EF-hand_7"/>
    <property type="match status" value="1"/>
</dbReference>
<reference evidence="6" key="1">
    <citation type="submission" date="2025-08" db="UniProtKB">
        <authorList>
            <consortium name="RefSeq"/>
        </authorList>
    </citation>
    <scope>IDENTIFICATION</scope>
    <source>
        <tissue evidence="6">Gonad</tissue>
    </source>
</reference>
<proteinExistence type="predicted"/>
<dbReference type="PROSITE" id="PS50222">
    <property type="entry name" value="EF_HAND_2"/>
    <property type="match status" value="2"/>
</dbReference>
<dbReference type="Pfam" id="PF13202">
    <property type="entry name" value="EF-hand_5"/>
    <property type="match status" value="1"/>
</dbReference>